<organism evidence="7 8">
    <name type="scientific">Falsigemmobacter intermedius</name>
    <dbReference type="NCBI Taxonomy" id="1553448"/>
    <lineage>
        <taxon>Bacteria</taxon>
        <taxon>Pseudomonadati</taxon>
        <taxon>Pseudomonadota</taxon>
        <taxon>Alphaproteobacteria</taxon>
        <taxon>Rhodobacterales</taxon>
        <taxon>Paracoccaceae</taxon>
        <taxon>Falsigemmobacter</taxon>
    </lineage>
</organism>
<dbReference type="Proteomes" id="UP000287168">
    <property type="component" value="Unassembled WGS sequence"/>
</dbReference>
<comment type="caution">
    <text evidence="7">The sequence shown here is derived from an EMBL/GenBank/DDBJ whole genome shotgun (WGS) entry which is preliminary data.</text>
</comment>
<evidence type="ECO:0000256" key="2">
    <source>
        <dbReference type="ARBA" id="ARBA00022475"/>
    </source>
</evidence>
<evidence type="ECO:0000313" key="7">
    <source>
        <dbReference type="EMBL" id="RWY41109.1"/>
    </source>
</evidence>
<keyword evidence="8" id="KW-1185">Reference proteome</keyword>
<dbReference type="GO" id="GO:0005886">
    <property type="term" value="C:plasma membrane"/>
    <property type="evidence" value="ECO:0007669"/>
    <property type="project" value="UniProtKB-SubCell"/>
</dbReference>
<keyword evidence="2" id="KW-1003">Cell membrane</keyword>
<dbReference type="OrthoDB" id="9801955at2"/>
<evidence type="ECO:0000256" key="4">
    <source>
        <dbReference type="ARBA" id="ARBA00022679"/>
    </source>
</evidence>
<name>A0A444MBJ8_9RHOB</name>
<comment type="subcellular location">
    <subcellularLocation>
        <location evidence="1">Cell inner membrane</location>
    </subcellularLocation>
</comment>
<dbReference type="PANTHER" id="PTHR30606">
    <property type="entry name" value="LIPID A BIOSYNTHESIS LAUROYL ACYLTRANSFERASE"/>
    <property type="match status" value="1"/>
</dbReference>
<keyword evidence="6 7" id="KW-0012">Acyltransferase</keyword>
<evidence type="ECO:0000313" key="8">
    <source>
        <dbReference type="Proteomes" id="UP000287168"/>
    </source>
</evidence>
<accession>A0A444MBJ8</accession>
<reference evidence="7 8" key="1">
    <citation type="journal article" date="2015" name="Int. J. Syst. Evol. Microbiol.">
        <title>Gemmobacter intermedius sp. nov., isolated from a white stork (Ciconia ciconia).</title>
        <authorList>
            <person name="Kampfer P."/>
            <person name="Jerzak L."/>
            <person name="Wilharm G."/>
            <person name="Golke J."/>
            <person name="Busse H.J."/>
            <person name="Glaeser S.P."/>
        </authorList>
    </citation>
    <scope>NUCLEOTIDE SEQUENCE [LARGE SCALE GENOMIC DNA]</scope>
    <source>
        <strain evidence="7 8">119/4</strain>
    </source>
</reference>
<dbReference type="EMBL" id="SBLC01000012">
    <property type="protein sequence ID" value="RWY41109.1"/>
    <property type="molecule type" value="Genomic_DNA"/>
</dbReference>
<proteinExistence type="predicted"/>
<evidence type="ECO:0000256" key="1">
    <source>
        <dbReference type="ARBA" id="ARBA00004533"/>
    </source>
</evidence>
<dbReference type="PIRSF" id="PIRSF026649">
    <property type="entry name" value="MsbB"/>
    <property type="match status" value="1"/>
</dbReference>
<dbReference type="Pfam" id="PF03279">
    <property type="entry name" value="Lip_A_acyltrans"/>
    <property type="match status" value="1"/>
</dbReference>
<keyword evidence="4 7" id="KW-0808">Transferase</keyword>
<keyword evidence="5" id="KW-0472">Membrane</keyword>
<sequence length="296" mass="32833">MMPKFKHRVVNAVLRAVIGLSLALPYRMRVPLFGWVVSRVVAPIAGWNRRVRDNLALVWPELPKSEVRRLMREVPDNVGRTIIEIYSGKEFIERTAAVPPVGEGVAALDAARDAGRPVILVTGHFGNYDASRAAMGARGIQVGALYMPMVNKLFNAHYEEAIGNISRPLFPRSPRGLGQMVRFLRGGGVLGMLVDHHMSHGMTLGFFGHEAKTALSAAEMALKYDALLIPTYGIRQPDGLNFQIVVEAPIPHTTPEEMTQALNDSLEALVRRHPEQWFWIHRRWKGAGAPLIGEEA</sequence>
<gene>
    <name evidence="7" type="ORF">EP867_10390</name>
</gene>
<dbReference type="InterPro" id="IPR004960">
    <property type="entry name" value="LipA_acyltrans"/>
</dbReference>
<protein>
    <submittedName>
        <fullName evidence="7">Lauroyl acyltransferase</fullName>
    </submittedName>
</protein>
<evidence type="ECO:0000256" key="5">
    <source>
        <dbReference type="ARBA" id="ARBA00023136"/>
    </source>
</evidence>
<dbReference type="GO" id="GO:0016746">
    <property type="term" value="F:acyltransferase activity"/>
    <property type="evidence" value="ECO:0007669"/>
    <property type="project" value="UniProtKB-KW"/>
</dbReference>
<dbReference type="GO" id="GO:0009247">
    <property type="term" value="P:glycolipid biosynthetic process"/>
    <property type="evidence" value="ECO:0007669"/>
    <property type="project" value="UniProtKB-ARBA"/>
</dbReference>
<dbReference type="CDD" id="cd07984">
    <property type="entry name" value="LPLAT_LABLAT-like"/>
    <property type="match status" value="1"/>
</dbReference>
<evidence type="ECO:0000256" key="3">
    <source>
        <dbReference type="ARBA" id="ARBA00022519"/>
    </source>
</evidence>
<evidence type="ECO:0000256" key="6">
    <source>
        <dbReference type="ARBA" id="ARBA00023315"/>
    </source>
</evidence>
<dbReference type="AlphaFoldDB" id="A0A444MBJ8"/>
<keyword evidence="3" id="KW-0997">Cell inner membrane</keyword>
<dbReference type="PANTHER" id="PTHR30606:SF10">
    <property type="entry name" value="PHOSPHATIDYLINOSITOL MANNOSIDE ACYLTRANSFERASE"/>
    <property type="match status" value="1"/>
</dbReference>
<dbReference type="RefSeq" id="WP_128488876.1">
    <property type="nucleotide sequence ID" value="NZ_JBHLXB010000159.1"/>
</dbReference>